<feature type="compositionally biased region" description="Basic residues" evidence="2">
    <location>
        <begin position="196"/>
        <end position="210"/>
    </location>
</feature>
<evidence type="ECO:0000313" key="5">
    <source>
        <dbReference type="Proteomes" id="UP000241890"/>
    </source>
</evidence>
<dbReference type="SUPFAM" id="SSF47473">
    <property type="entry name" value="EF-hand"/>
    <property type="match status" value="1"/>
</dbReference>
<feature type="compositionally biased region" description="Acidic residues" evidence="2">
    <location>
        <begin position="148"/>
        <end position="191"/>
    </location>
</feature>
<evidence type="ECO:0000313" key="4">
    <source>
        <dbReference type="EMBL" id="GBG29271.1"/>
    </source>
</evidence>
<dbReference type="InterPro" id="IPR018247">
    <property type="entry name" value="EF_Hand_1_Ca_BS"/>
</dbReference>
<dbReference type="SMART" id="SM00054">
    <property type="entry name" value="EFh"/>
    <property type="match status" value="2"/>
</dbReference>
<dbReference type="EMBL" id="BEYU01000055">
    <property type="protein sequence ID" value="GBG29271.1"/>
    <property type="molecule type" value="Genomic_DNA"/>
</dbReference>
<sequence length="487" mass="55102">MPARAGAGAGAGAARWLAGAWTPQTRTRQGKKKAAAQEEHEEHEEDAEPAEPANEDVARTDSSRAETCSEEGEEDGQEQQQQQLLLAAAAARAAATRRRVQEQFWRLRELATSDVESLEDDATLEKNDDTSAGDRLTMGKRGHVQFEFDPDLDDQLEEELEFEEGDEDESDLDSLDDEDEDGDEDEESEADGLERTRRKRRNRRRRHKGSSGKTDGSRDGASLMKIFKERAVTPMIVVNNWTDQVMQSKQLQRIRERRRAGEAELARLRNDFLTSQTFLEMVDQAFEECDIDGNGAIDTGELYAGVLLLYHNLNRIPWGGRKPPPKRAHVLNVMKKYDFNEDEKLDREEFLALCQDLCHNVVLDVTKRILLVIIVFPMLAQPMKHMLQDLFVVARLTPLAALLASVPDQIFTSVAVALMVTLLPYMEAGLPEWLGLRWDDVTDISRGSEVQQFKRLRQRKVMSLRAARRGQERLRARSASSSNSLSD</sequence>
<keyword evidence="5" id="KW-1185">Reference proteome</keyword>
<protein>
    <submittedName>
        <fullName evidence="4">Calcium-binding protein SPEC 1A</fullName>
    </submittedName>
</protein>
<dbReference type="OrthoDB" id="47513at2759"/>
<dbReference type="PROSITE" id="PS00018">
    <property type="entry name" value="EF_HAND_1"/>
    <property type="match status" value="1"/>
</dbReference>
<accession>A0A2R5GLW0</accession>
<dbReference type="Pfam" id="PF13499">
    <property type="entry name" value="EF-hand_7"/>
    <property type="match status" value="1"/>
</dbReference>
<evidence type="ECO:0000256" key="2">
    <source>
        <dbReference type="SAM" id="MobiDB-lite"/>
    </source>
</evidence>
<evidence type="ECO:0000259" key="3">
    <source>
        <dbReference type="PROSITE" id="PS50222"/>
    </source>
</evidence>
<dbReference type="PROSITE" id="PS50222">
    <property type="entry name" value="EF_HAND_2"/>
    <property type="match status" value="2"/>
</dbReference>
<feature type="domain" description="EF-hand" evidence="3">
    <location>
        <begin position="325"/>
        <end position="360"/>
    </location>
</feature>
<organism evidence="4 5">
    <name type="scientific">Hondaea fermentalgiana</name>
    <dbReference type="NCBI Taxonomy" id="2315210"/>
    <lineage>
        <taxon>Eukaryota</taxon>
        <taxon>Sar</taxon>
        <taxon>Stramenopiles</taxon>
        <taxon>Bigyra</taxon>
        <taxon>Labyrinthulomycetes</taxon>
        <taxon>Thraustochytrida</taxon>
        <taxon>Thraustochytriidae</taxon>
        <taxon>Hondaea</taxon>
    </lineage>
</organism>
<evidence type="ECO:0000256" key="1">
    <source>
        <dbReference type="ARBA" id="ARBA00022837"/>
    </source>
</evidence>
<feature type="region of interest" description="Disordered" evidence="2">
    <location>
        <begin position="108"/>
        <end position="222"/>
    </location>
</feature>
<feature type="compositionally biased region" description="Low complexity" evidence="2">
    <location>
        <begin position="1"/>
        <end position="21"/>
    </location>
</feature>
<dbReference type="InterPro" id="IPR011992">
    <property type="entry name" value="EF-hand-dom_pair"/>
</dbReference>
<reference evidence="4 5" key="1">
    <citation type="submission" date="2017-12" db="EMBL/GenBank/DDBJ databases">
        <title>Sequencing, de novo assembly and annotation of complete genome of a new Thraustochytrid species, strain FCC1311.</title>
        <authorList>
            <person name="Sedici K."/>
            <person name="Godart F."/>
            <person name="Aiese Cigliano R."/>
            <person name="Sanseverino W."/>
            <person name="Barakat M."/>
            <person name="Ortet P."/>
            <person name="Marechal E."/>
            <person name="Cagnac O."/>
            <person name="Amato A."/>
        </authorList>
    </citation>
    <scope>NUCLEOTIDE SEQUENCE [LARGE SCALE GENOMIC DNA]</scope>
</reference>
<keyword evidence="1" id="KW-0106">Calcium</keyword>
<feature type="compositionally biased region" description="Acidic residues" evidence="2">
    <location>
        <begin position="68"/>
        <end position="77"/>
    </location>
</feature>
<comment type="caution">
    <text evidence="4">The sequence shown here is derived from an EMBL/GenBank/DDBJ whole genome shotgun (WGS) entry which is preliminary data.</text>
</comment>
<proteinExistence type="predicted"/>
<dbReference type="Gene3D" id="1.10.238.10">
    <property type="entry name" value="EF-hand"/>
    <property type="match status" value="1"/>
</dbReference>
<dbReference type="Proteomes" id="UP000241890">
    <property type="component" value="Unassembled WGS sequence"/>
</dbReference>
<feature type="region of interest" description="Disordered" evidence="2">
    <location>
        <begin position="1"/>
        <end position="84"/>
    </location>
</feature>
<name>A0A2R5GLW0_9STRA</name>
<dbReference type="InterPro" id="IPR002048">
    <property type="entry name" value="EF_hand_dom"/>
</dbReference>
<dbReference type="GO" id="GO:0005509">
    <property type="term" value="F:calcium ion binding"/>
    <property type="evidence" value="ECO:0007669"/>
    <property type="project" value="InterPro"/>
</dbReference>
<gene>
    <name evidence="4" type="ORF">FCC1311_054932</name>
</gene>
<dbReference type="AlphaFoldDB" id="A0A2R5GLW0"/>
<dbReference type="InParanoid" id="A0A2R5GLW0"/>
<feature type="domain" description="EF-hand" evidence="3">
    <location>
        <begin position="277"/>
        <end position="312"/>
    </location>
</feature>